<dbReference type="OrthoDB" id="6534366at2"/>
<dbReference type="InterPro" id="IPR016024">
    <property type="entry name" value="ARM-type_fold"/>
</dbReference>
<reference evidence="1 2" key="1">
    <citation type="submission" date="2018-01" db="EMBL/GenBank/DDBJ databases">
        <title>Species boundaries and ecological features among Paraburkholderia terrae DSMZ17804T, P. hospita DSMZ17164T and P. caribensis DSMZ13236T.</title>
        <authorList>
            <person name="Pratama A.A."/>
        </authorList>
    </citation>
    <scope>NUCLEOTIDE SEQUENCE [LARGE SCALE GENOMIC DNA]</scope>
    <source>
        <strain evidence="1 2">DSM 17804</strain>
    </source>
</reference>
<dbReference type="EMBL" id="CP026113">
    <property type="protein sequence ID" value="AUT64037.1"/>
    <property type="molecule type" value="Genomic_DNA"/>
</dbReference>
<evidence type="ECO:0008006" key="3">
    <source>
        <dbReference type="Google" id="ProtNLM"/>
    </source>
</evidence>
<dbReference type="AlphaFoldDB" id="A0A2I8EWR5"/>
<sequence length="467" mass="51311">MNLLAKIFGTRPPSTLPAQTVYLRPGESMPLRTAIDIVSTTVDSEFVALSMSHYSGYVREAAIGRAVELGSSTFVASITERLNDWVPEVRDTAKRALVTLLATIPAECFVSILPRLRDLLSATRTDHRSWLFDFEQRLVQAGGTEAIVQAITGTDFHLRRAAYFAAIDHQLLSGSEIVKRGLLSGDIVLAKRAVALLDHLPAQERGSSITIAAASPFGSVRYAAFKLAVADTLNSDNEPFVWHTLFDSQGSLRSAAARLLTVNGRDVVGRCSALLDAEALTVAQIRAGLSLLAELRAPNAVAMLAKFARDTRSPIRAHAYLLQGRVSTSLKDEIAAHALLDPARKVRKVGVRLCMRGAFVSLEHIRTMIVRRRDRHAALAVCSRDQWDSVACIALIAELETPSDDRDENLREALNKWISNPVSSWTKPGVQHRHILSTPMAQSRLIKLARDRHVELCARLRENGIEV</sequence>
<organism evidence="1 2">
    <name type="scientific">Paraburkholderia terrae</name>
    <dbReference type="NCBI Taxonomy" id="311230"/>
    <lineage>
        <taxon>Bacteria</taxon>
        <taxon>Pseudomonadati</taxon>
        <taxon>Pseudomonadota</taxon>
        <taxon>Betaproteobacteria</taxon>
        <taxon>Burkholderiales</taxon>
        <taxon>Burkholderiaceae</taxon>
        <taxon>Paraburkholderia</taxon>
    </lineage>
</organism>
<dbReference type="KEGG" id="pter:C2L65_30320"/>
<dbReference type="SUPFAM" id="SSF48371">
    <property type="entry name" value="ARM repeat"/>
    <property type="match status" value="1"/>
</dbReference>
<evidence type="ECO:0000313" key="1">
    <source>
        <dbReference type="EMBL" id="AUT64037.1"/>
    </source>
</evidence>
<dbReference type="RefSeq" id="WP_042309463.1">
    <property type="nucleotide sequence ID" value="NZ_CP026113.1"/>
</dbReference>
<evidence type="ECO:0000313" key="2">
    <source>
        <dbReference type="Proteomes" id="UP000243502"/>
    </source>
</evidence>
<dbReference type="Proteomes" id="UP000243502">
    <property type="component" value="Chromosome 3"/>
</dbReference>
<name>A0A2I8EWR5_9BURK</name>
<gene>
    <name evidence="1" type="ORF">C2L65_30320</name>
</gene>
<accession>A0A2I8EWR5</accession>
<proteinExistence type="predicted"/>
<protein>
    <recommendedName>
        <fullName evidence="3">HEAT repeat domain-containing protein</fullName>
    </recommendedName>
</protein>